<feature type="region of interest" description="Disordered" evidence="1">
    <location>
        <begin position="121"/>
        <end position="171"/>
    </location>
</feature>
<dbReference type="Proteomes" id="UP000516380">
    <property type="component" value="Chromosome"/>
</dbReference>
<dbReference type="RefSeq" id="WP_080673982.1">
    <property type="nucleotide sequence ID" value="NZ_CP084364.1"/>
</dbReference>
<dbReference type="EMBL" id="AP023343">
    <property type="protein sequence ID" value="BCI87811.1"/>
    <property type="molecule type" value="Genomic_DNA"/>
</dbReference>
<name>A0A7G1I9V1_MYCKA</name>
<evidence type="ECO:0000313" key="3">
    <source>
        <dbReference type="Proteomes" id="UP000516380"/>
    </source>
</evidence>
<evidence type="ECO:0000313" key="2">
    <source>
        <dbReference type="EMBL" id="BCI87811.1"/>
    </source>
</evidence>
<sequence>MSPSTDPAEGQRQFASDVLQKLLRHIVIKNAENAGREAPGYYVFLVSHAWTEGPLMYLVYQASPSEITWGLVRDTRKSLIDPGPWTDSDDPALYYYLLDLEEGWSGPVCVEPQDDLDTIHWRGDQTEGLPERVSDIPNEYRHTPPPIPAPETPRNEASPAANEPRRYANPL</sequence>
<evidence type="ECO:0000256" key="1">
    <source>
        <dbReference type="SAM" id="MobiDB-lite"/>
    </source>
</evidence>
<feature type="compositionally biased region" description="Basic and acidic residues" evidence="1">
    <location>
        <begin position="121"/>
        <end position="142"/>
    </location>
</feature>
<accession>A0A7G1I9V1</accession>
<organism evidence="2 3">
    <name type="scientific">Mycobacterium kansasii</name>
    <dbReference type="NCBI Taxonomy" id="1768"/>
    <lineage>
        <taxon>Bacteria</taxon>
        <taxon>Bacillati</taxon>
        <taxon>Actinomycetota</taxon>
        <taxon>Actinomycetes</taxon>
        <taxon>Mycobacteriales</taxon>
        <taxon>Mycobacteriaceae</taxon>
        <taxon>Mycobacterium</taxon>
    </lineage>
</organism>
<proteinExistence type="predicted"/>
<reference evidence="2 3" key="1">
    <citation type="submission" date="2020-07" db="EMBL/GenBank/DDBJ databases">
        <title>Mycobacterium kansasii (former subtype) with zoonotic potential isolated from diseased indoor pet cat, Japan.</title>
        <authorList>
            <person name="Fukano H."/>
            <person name="Terazono T."/>
            <person name="Hoshino Y."/>
        </authorList>
    </citation>
    <scope>NUCLEOTIDE SEQUENCE [LARGE SCALE GENOMIC DNA]</scope>
    <source>
        <strain evidence="2 3">Kuro-I</strain>
    </source>
</reference>
<keyword evidence="3" id="KW-1185">Reference proteome</keyword>
<gene>
    <name evidence="2" type="ORF">NIIDMKKI_30170</name>
</gene>
<protein>
    <submittedName>
        <fullName evidence="2">Uncharacterized protein</fullName>
    </submittedName>
</protein>
<dbReference type="GeneID" id="31545954"/>
<dbReference type="AlphaFoldDB" id="A0A7G1I9V1"/>